<dbReference type="EMBL" id="LGAP01000003">
    <property type="protein sequence ID" value="KOF20020.1"/>
    <property type="molecule type" value="Genomic_DNA"/>
</dbReference>
<dbReference type="SUPFAM" id="SSF46785">
    <property type="entry name" value="Winged helix' DNA-binding domain"/>
    <property type="match status" value="1"/>
</dbReference>
<reference evidence="6" key="1">
    <citation type="submission" date="2015-07" db="EMBL/GenBank/DDBJ databases">
        <title>Whole genome sequence of an Ensifer adhaerens strain isolated from a cave pool in the Wind Cave National Park.</title>
        <authorList>
            <person name="Eng W.W.H."/>
            <person name="Gan H.M."/>
            <person name="Barton H.A."/>
            <person name="Savka M.A."/>
        </authorList>
    </citation>
    <scope>NUCLEOTIDE SEQUENCE [LARGE SCALE GENOMIC DNA]</scope>
    <source>
        <strain evidence="6">SD006</strain>
    </source>
</reference>
<dbReference type="Pfam" id="PF07729">
    <property type="entry name" value="FCD"/>
    <property type="match status" value="1"/>
</dbReference>
<dbReference type="PANTHER" id="PTHR43537:SF53">
    <property type="entry name" value="HTH-TYPE TRANSCRIPTIONAL REPRESSOR NANR"/>
    <property type="match status" value="1"/>
</dbReference>
<proteinExistence type="predicted"/>
<dbReference type="OrthoDB" id="7618373at2"/>
<keyword evidence="2" id="KW-0238">DNA-binding</keyword>
<evidence type="ECO:0000256" key="3">
    <source>
        <dbReference type="ARBA" id="ARBA00023163"/>
    </source>
</evidence>
<dbReference type="Proteomes" id="UP000037425">
    <property type="component" value="Unassembled WGS sequence"/>
</dbReference>
<dbReference type="Gene3D" id="1.20.120.530">
    <property type="entry name" value="GntR ligand-binding domain-like"/>
    <property type="match status" value="1"/>
</dbReference>
<accession>A0A0L8BZL4</accession>
<name>A0A0L8BZL4_ENSAD</name>
<organism evidence="5 6">
    <name type="scientific">Ensifer adhaerens</name>
    <name type="common">Sinorhizobium morelense</name>
    <dbReference type="NCBI Taxonomy" id="106592"/>
    <lineage>
        <taxon>Bacteria</taxon>
        <taxon>Pseudomonadati</taxon>
        <taxon>Pseudomonadota</taxon>
        <taxon>Alphaproteobacteria</taxon>
        <taxon>Hyphomicrobiales</taxon>
        <taxon>Rhizobiaceae</taxon>
        <taxon>Sinorhizobium/Ensifer group</taxon>
        <taxon>Ensifer</taxon>
    </lineage>
</organism>
<dbReference type="PRINTS" id="PR00035">
    <property type="entry name" value="HTHGNTR"/>
</dbReference>
<evidence type="ECO:0000259" key="4">
    <source>
        <dbReference type="PROSITE" id="PS50949"/>
    </source>
</evidence>
<dbReference type="InterPro" id="IPR036388">
    <property type="entry name" value="WH-like_DNA-bd_sf"/>
</dbReference>
<keyword evidence="1" id="KW-0805">Transcription regulation</keyword>
<evidence type="ECO:0000256" key="2">
    <source>
        <dbReference type="ARBA" id="ARBA00023125"/>
    </source>
</evidence>
<protein>
    <submittedName>
        <fullName evidence="5">GntR family transcriptional regulator</fullName>
    </submittedName>
</protein>
<dbReference type="GO" id="GO:0003677">
    <property type="term" value="F:DNA binding"/>
    <property type="evidence" value="ECO:0007669"/>
    <property type="project" value="UniProtKB-KW"/>
</dbReference>
<dbReference type="PATRIC" id="fig|106592.7.peg.4519"/>
<dbReference type="InterPro" id="IPR008920">
    <property type="entry name" value="TF_FadR/GntR_C"/>
</dbReference>
<dbReference type="InterPro" id="IPR036390">
    <property type="entry name" value="WH_DNA-bd_sf"/>
</dbReference>
<dbReference type="GO" id="GO:0003700">
    <property type="term" value="F:DNA-binding transcription factor activity"/>
    <property type="evidence" value="ECO:0007669"/>
    <property type="project" value="InterPro"/>
</dbReference>
<evidence type="ECO:0000313" key="6">
    <source>
        <dbReference type="Proteomes" id="UP000037425"/>
    </source>
</evidence>
<dbReference type="Pfam" id="PF00392">
    <property type="entry name" value="GntR"/>
    <property type="match status" value="1"/>
</dbReference>
<feature type="domain" description="HTH gntR-type" evidence="4">
    <location>
        <begin position="12"/>
        <end position="79"/>
    </location>
</feature>
<dbReference type="PANTHER" id="PTHR43537">
    <property type="entry name" value="TRANSCRIPTIONAL REGULATOR, GNTR FAMILY"/>
    <property type="match status" value="1"/>
</dbReference>
<sequence>MTPKDKNQKSAISKSDAVYRTLKRAILDQALAAGTKLPEDSIGERLGVSRTIVRQALARLNGEGLIELRPRKGACVAQPSLEDGRNIFAVRRALESLVVDSLIGKLTPQQIRQLKTHVEAEDNARVNNKATSIQLAGEFHVLLATLTENDVLSRYVTELVSRSSLILSLYGRPHSPDCAVSEHRELIAALAENDREKACALMEHHIDAITTRALLTKDSEKDFPDLLAAYAKEEGL</sequence>
<evidence type="ECO:0000256" key="1">
    <source>
        <dbReference type="ARBA" id="ARBA00023015"/>
    </source>
</evidence>
<dbReference type="PROSITE" id="PS50949">
    <property type="entry name" value="HTH_GNTR"/>
    <property type="match status" value="1"/>
</dbReference>
<dbReference type="SMART" id="SM00895">
    <property type="entry name" value="FCD"/>
    <property type="match status" value="1"/>
</dbReference>
<dbReference type="SUPFAM" id="SSF48008">
    <property type="entry name" value="GntR ligand-binding domain-like"/>
    <property type="match status" value="1"/>
</dbReference>
<dbReference type="Gene3D" id="1.10.10.10">
    <property type="entry name" value="Winged helix-like DNA-binding domain superfamily/Winged helix DNA-binding domain"/>
    <property type="match status" value="1"/>
</dbReference>
<dbReference type="InterPro" id="IPR011711">
    <property type="entry name" value="GntR_C"/>
</dbReference>
<keyword evidence="3" id="KW-0804">Transcription</keyword>
<dbReference type="InterPro" id="IPR000524">
    <property type="entry name" value="Tscrpt_reg_HTH_GntR"/>
</dbReference>
<gene>
    <name evidence="5" type="ORF">AC244_08850</name>
</gene>
<dbReference type="AlphaFoldDB" id="A0A0L8BZL4"/>
<evidence type="ECO:0000313" key="5">
    <source>
        <dbReference type="EMBL" id="KOF20020.1"/>
    </source>
</evidence>
<dbReference type="CDD" id="cd07377">
    <property type="entry name" value="WHTH_GntR"/>
    <property type="match status" value="1"/>
</dbReference>
<dbReference type="SMART" id="SM00345">
    <property type="entry name" value="HTH_GNTR"/>
    <property type="match status" value="1"/>
</dbReference>
<comment type="caution">
    <text evidence="5">The sequence shown here is derived from an EMBL/GenBank/DDBJ whole genome shotgun (WGS) entry which is preliminary data.</text>
</comment>